<name>A0A0B7ACC2_9EUPU</name>
<feature type="compositionally biased region" description="Acidic residues" evidence="1">
    <location>
        <begin position="60"/>
        <end position="69"/>
    </location>
</feature>
<feature type="compositionally biased region" description="Basic and acidic residues" evidence="1">
    <location>
        <begin position="42"/>
        <end position="59"/>
    </location>
</feature>
<dbReference type="EMBL" id="HACG01031804">
    <property type="protein sequence ID" value="CEK78669.1"/>
    <property type="molecule type" value="Transcribed_RNA"/>
</dbReference>
<sequence length="79" mass="8739">MSAPECELKNSSEEQPFAPSPPLTEDVGPDPMEDVNSEEESVDQKENRLETQELRKPVDELDTEGEDGDLISPCNCCSK</sequence>
<protein>
    <submittedName>
        <fullName evidence="2">Uncharacterized protein</fullName>
    </submittedName>
</protein>
<feature type="compositionally biased region" description="Basic and acidic residues" evidence="1">
    <location>
        <begin position="1"/>
        <end position="12"/>
    </location>
</feature>
<evidence type="ECO:0000256" key="1">
    <source>
        <dbReference type="SAM" id="MobiDB-lite"/>
    </source>
</evidence>
<gene>
    <name evidence="2" type="primary">ORF111348</name>
</gene>
<feature type="region of interest" description="Disordered" evidence="1">
    <location>
        <begin position="1"/>
        <end position="79"/>
    </location>
</feature>
<feature type="compositionally biased region" description="Acidic residues" evidence="1">
    <location>
        <begin position="27"/>
        <end position="41"/>
    </location>
</feature>
<evidence type="ECO:0000313" key="2">
    <source>
        <dbReference type="EMBL" id="CEK78669.1"/>
    </source>
</evidence>
<proteinExistence type="predicted"/>
<reference evidence="2" key="1">
    <citation type="submission" date="2014-12" db="EMBL/GenBank/DDBJ databases">
        <title>Insight into the proteome of Arion vulgaris.</title>
        <authorList>
            <person name="Aradska J."/>
            <person name="Bulat T."/>
            <person name="Smidak R."/>
            <person name="Sarate P."/>
            <person name="Gangsoo J."/>
            <person name="Sialana F."/>
            <person name="Bilban M."/>
            <person name="Lubec G."/>
        </authorList>
    </citation>
    <scope>NUCLEOTIDE SEQUENCE</scope>
    <source>
        <tissue evidence="2">Skin</tissue>
    </source>
</reference>
<organism evidence="2">
    <name type="scientific">Arion vulgaris</name>
    <dbReference type="NCBI Taxonomy" id="1028688"/>
    <lineage>
        <taxon>Eukaryota</taxon>
        <taxon>Metazoa</taxon>
        <taxon>Spiralia</taxon>
        <taxon>Lophotrochozoa</taxon>
        <taxon>Mollusca</taxon>
        <taxon>Gastropoda</taxon>
        <taxon>Heterobranchia</taxon>
        <taxon>Euthyneura</taxon>
        <taxon>Panpulmonata</taxon>
        <taxon>Eupulmonata</taxon>
        <taxon>Stylommatophora</taxon>
        <taxon>Helicina</taxon>
        <taxon>Arionoidea</taxon>
        <taxon>Arionidae</taxon>
        <taxon>Arion</taxon>
    </lineage>
</organism>
<dbReference type="AlphaFoldDB" id="A0A0B7ACC2"/>
<accession>A0A0B7ACC2</accession>